<dbReference type="Pfam" id="PF11951">
    <property type="entry name" value="Fungal_trans_2"/>
    <property type="match status" value="1"/>
</dbReference>
<dbReference type="AlphaFoldDB" id="A0A9Q0ANF7"/>
<dbReference type="PANTHER" id="PTHR38111">
    <property type="entry name" value="ZN(2)-C6 FUNGAL-TYPE DOMAIN-CONTAINING PROTEIN-RELATED"/>
    <property type="match status" value="1"/>
</dbReference>
<dbReference type="Pfam" id="PF00172">
    <property type="entry name" value="Zn_clus"/>
    <property type="match status" value="1"/>
</dbReference>
<evidence type="ECO:0000256" key="2">
    <source>
        <dbReference type="SAM" id="MobiDB-lite"/>
    </source>
</evidence>
<dbReference type="InterPro" id="IPR036864">
    <property type="entry name" value="Zn2-C6_fun-type_DNA-bd_sf"/>
</dbReference>
<feature type="domain" description="Zn(2)-C6 fungal-type" evidence="3">
    <location>
        <begin position="9"/>
        <end position="37"/>
    </location>
</feature>
<dbReference type="PANTHER" id="PTHR38111:SF6">
    <property type="entry name" value="FINGER DOMAIN PROTEIN, PUTATIVE (AFU_ORTHOLOGUE AFUA_8G01940)-RELATED"/>
    <property type="match status" value="1"/>
</dbReference>
<dbReference type="Proteomes" id="UP000829685">
    <property type="component" value="Unassembled WGS sequence"/>
</dbReference>
<name>A0A9Q0ANF7_9PEZI</name>
<evidence type="ECO:0000256" key="1">
    <source>
        <dbReference type="ARBA" id="ARBA00023242"/>
    </source>
</evidence>
<keyword evidence="1" id="KW-0539">Nucleus</keyword>
<gene>
    <name evidence="4" type="ORF">JX265_007574</name>
</gene>
<dbReference type="InterPro" id="IPR053178">
    <property type="entry name" value="Osmoadaptation_assoc"/>
</dbReference>
<keyword evidence="5" id="KW-1185">Reference proteome</keyword>
<evidence type="ECO:0000259" key="3">
    <source>
        <dbReference type="PROSITE" id="PS50048"/>
    </source>
</evidence>
<dbReference type="PROSITE" id="PS50048">
    <property type="entry name" value="ZN2_CY6_FUNGAL_2"/>
    <property type="match status" value="1"/>
</dbReference>
<dbReference type="EMBL" id="JAFIMR010000019">
    <property type="protein sequence ID" value="KAI1866998.1"/>
    <property type="molecule type" value="Genomic_DNA"/>
</dbReference>
<feature type="region of interest" description="Disordered" evidence="2">
    <location>
        <begin position="54"/>
        <end position="104"/>
    </location>
</feature>
<evidence type="ECO:0000313" key="5">
    <source>
        <dbReference type="Proteomes" id="UP000829685"/>
    </source>
</evidence>
<reference evidence="4" key="1">
    <citation type="submission" date="2021-03" db="EMBL/GenBank/DDBJ databases">
        <title>Revisited historic fungal species revealed as producer of novel bioactive compounds through whole genome sequencing and comparative genomics.</title>
        <authorList>
            <person name="Vignolle G.A."/>
            <person name="Hochenegger N."/>
            <person name="Mach R.L."/>
            <person name="Mach-Aigner A.R."/>
            <person name="Javad Rahimi M."/>
            <person name="Salim K.A."/>
            <person name="Chan C.M."/>
            <person name="Lim L.B.L."/>
            <person name="Cai F."/>
            <person name="Druzhinina I.S."/>
            <person name="U'Ren J.M."/>
            <person name="Derntl C."/>
        </authorList>
    </citation>
    <scope>NUCLEOTIDE SEQUENCE</scope>
    <source>
        <strain evidence="4">TUCIM 5799</strain>
    </source>
</reference>
<dbReference type="SMART" id="SM00066">
    <property type="entry name" value="GAL4"/>
    <property type="match status" value="1"/>
</dbReference>
<dbReference type="GO" id="GO:0000981">
    <property type="term" value="F:DNA-binding transcription factor activity, RNA polymerase II-specific"/>
    <property type="evidence" value="ECO:0007669"/>
    <property type="project" value="InterPro"/>
</dbReference>
<dbReference type="InterPro" id="IPR021858">
    <property type="entry name" value="Fun_TF"/>
</dbReference>
<dbReference type="InterPro" id="IPR001138">
    <property type="entry name" value="Zn2Cys6_DnaBD"/>
</dbReference>
<dbReference type="SUPFAM" id="SSF57701">
    <property type="entry name" value="Zn2/Cys6 DNA-binding domain"/>
    <property type="match status" value="1"/>
</dbReference>
<comment type="caution">
    <text evidence="4">The sequence shown here is derived from an EMBL/GenBank/DDBJ whole genome shotgun (WGS) entry which is preliminary data.</text>
</comment>
<dbReference type="CDD" id="cd00067">
    <property type="entry name" value="GAL4"/>
    <property type="match status" value="1"/>
</dbReference>
<dbReference type="GO" id="GO:0008270">
    <property type="term" value="F:zinc ion binding"/>
    <property type="evidence" value="ECO:0007669"/>
    <property type="project" value="InterPro"/>
</dbReference>
<sequence>MVGVPRSKGCQTCLQRRTKCDETRPACRNCVKYGVVCPGYDRELKFVAGKHVVRPRGRRQPRGGASLPSAADARRSRPGTDAAIPGSQDAVPAEQPPQDGAVVGSPVLPIRERIQSVLGRARSMPYTPRHNTALFVGTLMDSLRHAQPKDESVAFGTWIYSVAGRVDNSSALDTAICTFTLHLLGKIHQDEQVIAQSRTLYGQSLWCLQRSLNHPQEWRTPETLGASMILCLFELFAGTSAPNSWMTHATGVGRLIQLRGPRAYEGDFERDFLLSFRPIIIMNALFLGQDCFLAERPWQAVIVHKPKVSSRTIGGSTFARDSLSIVDRYFQLLAKLPSILRHGYALREARQCGMPIDVTRAILLAQRAEEIHSDFLAWYPTMLAMNPVPIEVPSTDPSSIFPTVLQFTHPWFGSLHMGYWASMLILQETLNVCGYHINYTESNRILMLNILRSIETVSKGFMGAYRCGYSIRIAVEFADDTQKAWIAMWLHRLEKTYAATSMKSFPLGLEEEGHHTGP</sequence>
<proteinExistence type="predicted"/>
<accession>A0A9Q0ANF7</accession>
<organism evidence="4 5">
    <name type="scientific">Neoarthrinium moseri</name>
    <dbReference type="NCBI Taxonomy" id="1658444"/>
    <lineage>
        <taxon>Eukaryota</taxon>
        <taxon>Fungi</taxon>
        <taxon>Dikarya</taxon>
        <taxon>Ascomycota</taxon>
        <taxon>Pezizomycotina</taxon>
        <taxon>Sordariomycetes</taxon>
        <taxon>Xylariomycetidae</taxon>
        <taxon>Amphisphaeriales</taxon>
        <taxon>Apiosporaceae</taxon>
        <taxon>Neoarthrinium</taxon>
    </lineage>
</organism>
<evidence type="ECO:0000313" key="4">
    <source>
        <dbReference type="EMBL" id="KAI1866998.1"/>
    </source>
</evidence>
<protein>
    <recommendedName>
        <fullName evidence="3">Zn(2)-C6 fungal-type domain-containing protein</fullName>
    </recommendedName>
</protein>
<dbReference type="Gene3D" id="4.10.240.10">
    <property type="entry name" value="Zn(2)-C6 fungal-type DNA-binding domain"/>
    <property type="match status" value="1"/>
</dbReference>